<dbReference type="AlphaFoldDB" id="A0AAN8GAX6"/>
<feature type="region of interest" description="Disordered" evidence="1">
    <location>
        <begin position="16"/>
        <end position="41"/>
    </location>
</feature>
<comment type="caution">
    <text evidence="2">The sequence shown here is derived from an EMBL/GenBank/DDBJ whole genome shotgun (WGS) entry which is preliminary data.</text>
</comment>
<dbReference type="EMBL" id="WIXE01006910">
    <property type="protein sequence ID" value="KAK5980873.1"/>
    <property type="molecule type" value="Genomic_DNA"/>
</dbReference>
<reference evidence="2 3" key="1">
    <citation type="submission" date="2019-10" db="EMBL/GenBank/DDBJ databases">
        <title>Assembly and Annotation for the nematode Trichostrongylus colubriformis.</title>
        <authorList>
            <person name="Martin J."/>
        </authorList>
    </citation>
    <scope>NUCLEOTIDE SEQUENCE [LARGE SCALE GENOMIC DNA]</scope>
    <source>
        <strain evidence="2">G859</strain>
        <tissue evidence="2">Whole worm</tissue>
    </source>
</reference>
<feature type="non-terminal residue" evidence="2">
    <location>
        <position position="235"/>
    </location>
</feature>
<sequence>MEANFIKREEGNAVPVLQSAGTKRGQDSFGGPASKRAHVDGDNNHGRIAFYWASLISTPINESSPRSPRFASGFNYGLIVTMEGEHSNNGAGGLSFSEVCSEVLVSVVILTPSIAVGSLIGQNATIMSNLKNEYECIMQKAICLIGIIVEKISECCQGSFDTDQFDFTQVDRANEIKILIPDSSAAVLAEEIKNIRENGSMIQIFYKATEAHSQERIVTLAHDNHRVGQSNVDCH</sequence>
<evidence type="ECO:0000313" key="3">
    <source>
        <dbReference type="Proteomes" id="UP001331761"/>
    </source>
</evidence>
<evidence type="ECO:0000313" key="2">
    <source>
        <dbReference type="EMBL" id="KAK5980873.1"/>
    </source>
</evidence>
<protein>
    <submittedName>
        <fullName evidence="2">Uncharacterized protein</fullName>
    </submittedName>
</protein>
<organism evidence="2 3">
    <name type="scientific">Trichostrongylus colubriformis</name>
    <name type="common">Black scour worm</name>
    <dbReference type="NCBI Taxonomy" id="6319"/>
    <lineage>
        <taxon>Eukaryota</taxon>
        <taxon>Metazoa</taxon>
        <taxon>Ecdysozoa</taxon>
        <taxon>Nematoda</taxon>
        <taxon>Chromadorea</taxon>
        <taxon>Rhabditida</taxon>
        <taxon>Rhabditina</taxon>
        <taxon>Rhabditomorpha</taxon>
        <taxon>Strongyloidea</taxon>
        <taxon>Trichostrongylidae</taxon>
        <taxon>Trichostrongylus</taxon>
    </lineage>
</organism>
<accession>A0AAN8GAX6</accession>
<gene>
    <name evidence="2" type="ORF">GCK32_012519</name>
</gene>
<dbReference type="Proteomes" id="UP001331761">
    <property type="component" value="Unassembled WGS sequence"/>
</dbReference>
<proteinExistence type="predicted"/>
<keyword evidence="3" id="KW-1185">Reference proteome</keyword>
<evidence type="ECO:0000256" key="1">
    <source>
        <dbReference type="SAM" id="MobiDB-lite"/>
    </source>
</evidence>
<name>A0AAN8GAX6_TRICO</name>